<dbReference type="SUPFAM" id="SSF52279">
    <property type="entry name" value="Beta-D-glucan exohydrolase, C-terminal domain"/>
    <property type="match status" value="1"/>
</dbReference>
<evidence type="ECO:0000256" key="1">
    <source>
        <dbReference type="ARBA" id="ARBA00001231"/>
    </source>
</evidence>
<dbReference type="Proteomes" id="UP000824037">
    <property type="component" value="Unassembled WGS sequence"/>
</dbReference>
<dbReference type="Pfam" id="PF00933">
    <property type="entry name" value="Glyco_hydro_3"/>
    <property type="match status" value="1"/>
</dbReference>
<comment type="similarity">
    <text evidence="2">Belongs to the glycosyl hydrolase 3 family.</text>
</comment>
<comment type="catalytic activity">
    <reaction evidence="1">
        <text>Hydrolysis of terminal non-reducing N-acetyl-D-hexosamine residues in N-acetyl-beta-D-hexosaminides.</text>
        <dbReference type="EC" id="3.2.1.52"/>
    </reaction>
</comment>
<evidence type="ECO:0000313" key="11">
    <source>
        <dbReference type="Proteomes" id="UP000824037"/>
    </source>
</evidence>
<evidence type="ECO:0000259" key="8">
    <source>
        <dbReference type="Pfam" id="PF00933"/>
    </source>
</evidence>
<feature type="signal peptide" evidence="7">
    <location>
        <begin position="1"/>
        <end position="30"/>
    </location>
</feature>
<dbReference type="GO" id="GO:0004563">
    <property type="term" value="F:beta-N-acetylhexosaminidase activity"/>
    <property type="evidence" value="ECO:0007669"/>
    <property type="project" value="UniProtKB-EC"/>
</dbReference>
<dbReference type="AlphaFoldDB" id="A0A9D2EGR1"/>
<evidence type="ECO:0000256" key="3">
    <source>
        <dbReference type="ARBA" id="ARBA00012663"/>
    </source>
</evidence>
<accession>A0A9D2EGR1</accession>
<comment type="caution">
    <text evidence="10">The sequence shown here is derived from an EMBL/GenBank/DDBJ whole genome shotgun (WGS) entry which is preliminary data.</text>
</comment>
<reference evidence="10" key="2">
    <citation type="submission" date="2021-04" db="EMBL/GenBank/DDBJ databases">
        <authorList>
            <person name="Gilroy R."/>
        </authorList>
    </citation>
    <scope>NUCLEOTIDE SEQUENCE</scope>
    <source>
        <strain evidence="10">ChiGjej4B4-7305</strain>
    </source>
</reference>
<evidence type="ECO:0000256" key="2">
    <source>
        <dbReference type="ARBA" id="ARBA00005336"/>
    </source>
</evidence>
<evidence type="ECO:0000256" key="7">
    <source>
        <dbReference type="SAM" id="SignalP"/>
    </source>
</evidence>
<dbReference type="PANTHER" id="PTHR30480">
    <property type="entry name" value="BETA-HEXOSAMINIDASE-RELATED"/>
    <property type="match status" value="1"/>
</dbReference>
<dbReference type="Gene3D" id="3.20.20.300">
    <property type="entry name" value="Glycoside hydrolase, family 3, N-terminal domain"/>
    <property type="match status" value="1"/>
</dbReference>
<dbReference type="InterPro" id="IPR017853">
    <property type="entry name" value="GH"/>
</dbReference>
<dbReference type="InterPro" id="IPR036962">
    <property type="entry name" value="Glyco_hydro_3_N_sf"/>
</dbReference>
<keyword evidence="5" id="KW-0326">Glycosidase</keyword>
<feature type="compositionally biased region" description="Basic and acidic residues" evidence="6">
    <location>
        <begin position="683"/>
        <end position="701"/>
    </location>
</feature>
<proteinExistence type="inferred from homology"/>
<dbReference type="EC" id="3.2.1.52" evidence="3"/>
<dbReference type="InterPro" id="IPR036881">
    <property type="entry name" value="Glyco_hydro_3_C_sf"/>
</dbReference>
<dbReference type="GO" id="GO:0005975">
    <property type="term" value="P:carbohydrate metabolic process"/>
    <property type="evidence" value="ECO:0007669"/>
    <property type="project" value="InterPro"/>
</dbReference>
<dbReference type="EMBL" id="DXBY01000262">
    <property type="protein sequence ID" value="HIZ37105.1"/>
    <property type="molecule type" value="Genomic_DNA"/>
</dbReference>
<feature type="domain" description="Glycoside hydrolase family 3 N-terminal" evidence="8">
    <location>
        <begin position="59"/>
        <end position="399"/>
    </location>
</feature>
<evidence type="ECO:0000256" key="5">
    <source>
        <dbReference type="ARBA" id="ARBA00023295"/>
    </source>
</evidence>
<evidence type="ECO:0000256" key="4">
    <source>
        <dbReference type="ARBA" id="ARBA00022801"/>
    </source>
</evidence>
<evidence type="ECO:0000313" key="10">
    <source>
        <dbReference type="EMBL" id="HIZ37105.1"/>
    </source>
</evidence>
<gene>
    <name evidence="10" type="ORF">H9815_15130</name>
</gene>
<protein>
    <recommendedName>
        <fullName evidence="3">beta-N-acetylhexosaminidase</fullName>
        <ecNumber evidence="3">3.2.1.52</ecNumber>
    </recommendedName>
</protein>
<feature type="domain" description="Glycoside hydrolase family 3 C-terminal" evidence="9">
    <location>
        <begin position="440"/>
        <end position="605"/>
    </location>
</feature>
<dbReference type="InterPro" id="IPR001764">
    <property type="entry name" value="Glyco_hydro_3_N"/>
</dbReference>
<keyword evidence="4 10" id="KW-0378">Hydrolase</keyword>
<sequence>MSTRSRGTRAGAALSLGAALLLTAAVPATATPPAPADTTGNAPDSADQIEAAVEAMSIDELIGQMTWTRVYGDSADDTSMAAENQQYYGVDTPAEVIEKYNLGGVLYFAWSNPVIADDPVGAAELSNGLQSVSTGSGASGIPLAITIDQEGGIVARMTEPATVLPGNMALGATASRDLAYAQGEILGSELSAVGVNVNFAPVLDLNTNPDNPVIGVRSMGADPAAVADLGVAQVEGMQDQGIAATAKHFPGHGDTETDSHTGLPIVTYDRETLQEHLEPFQAAIDGGIDMIMTAHIIVEAIDAQMPGTLSHEVLTGLLREEMGFEGLVTTDSLGMAALKEIPGHPLDDGDVAVLAIQAGSDILLNSPDVDASFEAVREAVEAGEITRERLEESVTRILEWKVERGVWDGDPSVPVEDVAGTVGSDEHLATAAEIGEQAVTMVRNEADVLPLDAESDSVLMVGAGSAWPERMGPMLIERGFEVTEDYEDGASPSEEYRERAVTAADDHDVVIFASNNANQAQQEMVTALAETGTPVVVVATRNPYDANVLPGADAVLNIYGWFEPNFHGAVAAVAGDLNPTGALPVDVPAADGSESLYPIGFGLHYPVTPVEPEFTDRPGRGQDAYTIPTSLGVQYLVDGQERDPGTYRAHQDREVEVTAEAEEGWQLADGATAEWSVCFTTGRPDRGGGHGSDPCDRPGRH</sequence>
<dbReference type="PANTHER" id="PTHR30480:SF13">
    <property type="entry name" value="BETA-HEXOSAMINIDASE"/>
    <property type="match status" value="1"/>
</dbReference>
<evidence type="ECO:0000256" key="6">
    <source>
        <dbReference type="SAM" id="MobiDB-lite"/>
    </source>
</evidence>
<feature type="region of interest" description="Disordered" evidence="6">
    <location>
        <begin position="680"/>
        <end position="701"/>
    </location>
</feature>
<keyword evidence="7" id="KW-0732">Signal</keyword>
<dbReference type="SUPFAM" id="SSF51445">
    <property type="entry name" value="(Trans)glycosidases"/>
    <property type="match status" value="1"/>
</dbReference>
<name>A0A9D2EGR1_9MICO</name>
<reference evidence="10" key="1">
    <citation type="journal article" date="2021" name="PeerJ">
        <title>Extensive microbial diversity within the chicken gut microbiome revealed by metagenomics and culture.</title>
        <authorList>
            <person name="Gilroy R."/>
            <person name="Ravi A."/>
            <person name="Getino M."/>
            <person name="Pursley I."/>
            <person name="Horton D.L."/>
            <person name="Alikhan N.F."/>
            <person name="Baker D."/>
            <person name="Gharbi K."/>
            <person name="Hall N."/>
            <person name="Watson M."/>
            <person name="Adriaenssens E.M."/>
            <person name="Foster-Nyarko E."/>
            <person name="Jarju S."/>
            <person name="Secka A."/>
            <person name="Antonio M."/>
            <person name="Oren A."/>
            <person name="Chaudhuri R.R."/>
            <person name="La Ragione R."/>
            <person name="Hildebrand F."/>
            <person name="Pallen M.J."/>
        </authorList>
    </citation>
    <scope>NUCLEOTIDE SEQUENCE</scope>
    <source>
        <strain evidence="10">ChiGjej4B4-7305</strain>
    </source>
</reference>
<dbReference type="PRINTS" id="PR00133">
    <property type="entry name" value="GLHYDRLASE3"/>
</dbReference>
<dbReference type="GO" id="GO:0009254">
    <property type="term" value="P:peptidoglycan turnover"/>
    <property type="evidence" value="ECO:0007669"/>
    <property type="project" value="TreeGrafter"/>
</dbReference>
<dbReference type="InterPro" id="IPR050226">
    <property type="entry name" value="NagZ_Beta-hexosaminidase"/>
</dbReference>
<dbReference type="Pfam" id="PF01915">
    <property type="entry name" value="Glyco_hydro_3_C"/>
    <property type="match status" value="1"/>
</dbReference>
<dbReference type="InterPro" id="IPR002772">
    <property type="entry name" value="Glyco_hydro_3_C"/>
</dbReference>
<organism evidence="10 11">
    <name type="scientific">Candidatus Ruania gallistercoris</name>
    <dbReference type="NCBI Taxonomy" id="2838746"/>
    <lineage>
        <taxon>Bacteria</taxon>
        <taxon>Bacillati</taxon>
        <taxon>Actinomycetota</taxon>
        <taxon>Actinomycetes</taxon>
        <taxon>Micrococcales</taxon>
        <taxon>Ruaniaceae</taxon>
        <taxon>Ruania</taxon>
    </lineage>
</organism>
<dbReference type="Gene3D" id="3.40.50.1700">
    <property type="entry name" value="Glycoside hydrolase family 3 C-terminal domain"/>
    <property type="match status" value="1"/>
</dbReference>
<feature type="chain" id="PRO_5039249096" description="beta-N-acetylhexosaminidase" evidence="7">
    <location>
        <begin position="31"/>
        <end position="701"/>
    </location>
</feature>
<evidence type="ECO:0000259" key="9">
    <source>
        <dbReference type="Pfam" id="PF01915"/>
    </source>
</evidence>